<comment type="caution">
    <text evidence="1">The sequence shown here is derived from an EMBL/GenBank/DDBJ whole genome shotgun (WGS) entry which is preliminary data.</text>
</comment>
<dbReference type="OrthoDB" id="3197992at2759"/>
<protein>
    <submittedName>
        <fullName evidence="1">Uncharacterized protein</fullName>
    </submittedName>
</protein>
<keyword evidence="2" id="KW-1185">Reference proteome</keyword>
<dbReference type="Proteomes" id="UP000807342">
    <property type="component" value="Unassembled WGS sequence"/>
</dbReference>
<gene>
    <name evidence="1" type="ORF">P691DRAFT_810174</name>
</gene>
<evidence type="ECO:0000313" key="2">
    <source>
        <dbReference type="Proteomes" id="UP000807342"/>
    </source>
</evidence>
<reference evidence="1" key="1">
    <citation type="submission" date="2020-11" db="EMBL/GenBank/DDBJ databases">
        <authorList>
            <consortium name="DOE Joint Genome Institute"/>
            <person name="Ahrendt S."/>
            <person name="Riley R."/>
            <person name="Andreopoulos W."/>
            <person name="Labutti K."/>
            <person name="Pangilinan J."/>
            <person name="Ruiz-Duenas F.J."/>
            <person name="Barrasa J.M."/>
            <person name="Sanchez-Garcia M."/>
            <person name="Camarero S."/>
            <person name="Miyauchi S."/>
            <person name="Serrano A."/>
            <person name="Linde D."/>
            <person name="Babiker R."/>
            <person name="Drula E."/>
            <person name="Ayuso-Fernandez I."/>
            <person name="Pacheco R."/>
            <person name="Padilla G."/>
            <person name="Ferreira P."/>
            <person name="Barriuso J."/>
            <person name="Kellner H."/>
            <person name="Castanera R."/>
            <person name="Alfaro M."/>
            <person name="Ramirez L."/>
            <person name="Pisabarro A.G."/>
            <person name="Kuo A."/>
            <person name="Tritt A."/>
            <person name="Lipzen A."/>
            <person name="He G."/>
            <person name="Yan M."/>
            <person name="Ng V."/>
            <person name="Cullen D."/>
            <person name="Martin F."/>
            <person name="Rosso M.-N."/>
            <person name="Henrissat B."/>
            <person name="Hibbett D."/>
            <person name="Martinez A.T."/>
            <person name="Grigoriev I.V."/>
        </authorList>
    </citation>
    <scope>NUCLEOTIDE SEQUENCE</scope>
    <source>
        <strain evidence="1">MF-IS2</strain>
    </source>
</reference>
<proteinExistence type="predicted"/>
<sequence>MCKYEVVGDYYRGCGHFHQRYYTGAVTDCGLAVCKTSKQHSHGSSKDCDCPEVVVEDRKVENMFQSAFGQCKRTAR</sequence>
<organism evidence="1 2">
    <name type="scientific">Macrolepiota fuliginosa MF-IS2</name>
    <dbReference type="NCBI Taxonomy" id="1400762"/>
    <lineage>
        <taxon>Eukaryota</taxon>
        <taxon>Fungi</taxon>
        <taxon>Dikarya</taxon>
        <taxon>Basidiomycota</taxon>
        <taxon>Agaricomycotina</taxon>
        <taxon>Agaricomycetes</taxon>
        <taxon>Agaricomycetidae</taxon>
        <taxon>Agaricales</taxon>
        <taxon>Agaricineae</taxon>
        <taxon>Agaricaceae</taxon>
        <taxon>Macrolepiota</taxon>
    </lineage>
</organism>
<dbReference type="EMBL" id="MU151103">
    <property type="protein sequence ID" value="KAF9450497.1"/>
    <property type="molecule type" value="Genomic_DNA"/>
</dbReference>
<accession>A0A9P5XFK0</accession>
<evidence type="ECO:0000313" key="1">
    <source>
        <dbReference type="EMBL" id="KAF9450497.1"/>
    </source>
</evidence>
<dbReference type="AlphaFoldDB" id="A0A9P5XFK0"/>
<name>A0A9P5XFK0_9AGAR</name>